<accession>A0AAX3I3E0</accession>
<comment type="caution">
    <text evidence="1">The sequence shown here is derived from an EMBL/GenBank/DDBJ whole genome shotgun (WGS) entry which is preliminary data.</text>
</comment>
<reference evidence="1 2" key="1">
    <citation type="submission" date="2019-04" db="EMBL/GenBank/DDBJ databases">
        <authorList>
            <person name="Patino-Navarrete R."/>
            <person name="Patino Navarrete R."/>
        </authorList>
    </citation>
    <scope>NUCLEOTIDE SEQUENCE [LARGE SCALE GENOMIC DNA]</scope>
    <source>
        <strain evidence="1">Bacillus thuringiensis strain AR23</strain>
    </source>
</reference>
<evidence type="ECO:0000313" key="2">
    <source>
        <dbReference type="Proteomes" id="UP000508034"/>
    </source>
</evidence>
<evidence type="ECO:0000313" key="1">
    <source>
        <dbReference type="EMBL" id="VIJ08201.1"/>
    </source>
</evidence>
<organism evidence="1 2">
    <name type="scientific">Bacillus thuringiensis subsp. israelensis</name>
    <dbReference type="NCBI Taxonomy" id="1430"/>
    <lineage>
        <taxon>Bacteria</taxon>
        <taxon>Bacillati</taxon>
        <taxon>Bacillota</taxon>
        <taxon>Bacilli</taxon>
        <taxon>Bacillales</taxon>
        <taxon>Bacillaceae</taxon>
        <taxon>Bacillus</taxon>
        <taxon>Bacillus cereus group</taxon>
    </lineage>
</organism>
<protein>
    <recommendedName>
        <fullName evidence="3">HEPN domain-containing protein</fullName>
    </recommendedName>
</protein>
<dbReference type="AlphaFoldDB" id="A0AAX3I3E0"/>
<sequence>MPKADQHFNQYEKNKLFLTDLLSSQNKQNDWIVTVAFYTALHLVDRTIVTGSENYQPKNHEIRKKLVDSISSLKTIRSQYYYLYMESRKSRYHCNVVKDRVVTSVISTLEKIEEELLVSTK</sequence>
<dbReference type="Proteomes" id="UP000508034">
    <property type="component" value="Unassembled WGS sequence"/>
</dbReference>
<gene>
    <name evidence="1" type="ORF">BTAR23_AR23_06249</name>
</gene>
<dbReference type="EMBL" id="CAAKHA010000036">
    <property type="protein sequence ID" value="VIJ08201.1"/>
    <property type="molecule type" value="Genomic_DNA"/>
</dbReference>
<dbReference type="RefSeq" id="WP_179979001.1">
    <property type="nucleotide sequence ID" value="NZ_CAAKHA010000036.1"/>
</dbReference>
<evidence type="ECO:0008006" key="3">
    <source>
        <dbReference type="Google" id="ProtNLM"/>
    </source>
</evidence>
<name>A0AAX3I3E0_BACTI</name>
<proteinExistence type="predicted"/>